<feature type="chain" id="PRO_5021961729" description="3-keto-alpha-glucoside-1,2-lyase/3-keto-2-hydroxy-glucal hydratase domain-containing protein" evidence="1">
    <location>
        <begin position="21"/>
        <end position="355"/>
    </location>
</feature>
<reference evidence="3 4" key="1">
    <citation type="submission" date="2019-02" db="EMBL/GenBank/DDBJ databases">
        <title>Deep-cultivation of Planctomycetes and their phenomic and genomic characterization uncovers novel biology.</title>
        <authorList>
            <person name="Wiegand S."/>
            <person name="Jogler M."/>
            <person name="Boedeker C."/>
            <person name="Pinto D."/>
            <person name="Vollmers J."/>
            <person name="Rivas-Marin E."/>
            <person name="Kohn T."/>
            <person name="Peeters S.H."/>
            <person name="Heuer A."/>
            <person name="Rast P."/>
            <person name="Oberbeckmann S."/>
            <person name="Bunk B."/>
            <person name="Jeske O."/>
            <person name="Meyerdierks A."/>
            <person name="Storesund J.E."/>
            <person name="Kallscheuer N."/>
            <person name="Luecker S."/>
            <person name="Lage O.M."/>
            <person name="Pohl T."/>
            <person name="Merkel B.J."/>
            <person name="Hornburger P."/>
            <person name="Mueller R.-W."/>
            <person name="Bruemmer F."/>
            <person name="Labrenz M."/>
            <person name="Spormann A.M."/>
            <person name="Op den Camp H."/>
            <person name="Overmann J."/>
            <person name="Amann R."/>
            <person name="Jetten M.S.M."/>
            <person name="Mascher T."/>
            <person name="Medema M.H."/>
            <person name="Devos D.P."/>
            <person name="Kaster A.-K."/>
            <person name="Ovreas L."/>
            <person name="Rohde M."/>
            <person name="Galperin M.Y."/>
            <person name="Jogler C."/>
        </authorList>
    </citation>
    <scope>NUCLEOTIDE SEQUENCE [LARGE SCALE GENOMIC DNA]</scope>
    <source>
        <strain evidence="3 4">ETA_A1</strain>
    </source>
</reference>
<sequence length="355" mass="38178" precursor="true">MRPALLAAAAVLAAVLPAPAVQPDGTRDLFNGKDLTGFRNVNCAPGTFFVKDGEIVTTGNPTGFLATDKHYENFELDFDWMHVEKKNMANSGLFVWGDPLPAVGTPYTRGIEVQVLINFAPKDGWATSHGDIFSIWGAKCTPDRVHPVNPKMERCLPSENRVKGGGEWNHYKVIANDGAIKLHVNGKEVSGVSKSSPRKGYLAFESEGAECHFKNVKIKELPSTNPKADEVAKVWEGHVSLFTGLDLTGWKTEAGAWKAGGGVLRATGKAPLTSEKQFGACELIFDWKVSAKVDAVAVPVKVGGPTPIMVSLPAGAKGGGWHRQTIRREAGPVGPIVFPPMAGLELMNVFVKELK</sequence>
<gene>
    <name evidence="3" type="ORF">ETAA1_44980</name>
</gene>
<dbReference type="KEGG" id="uli:ETAA1_44980"/>
<accession>A0A517XYC2</accession>
<dbReference type="AlphaFoldDB" id="A0A517XYC2"/>
<dbReference type="RefSeq" id="WP_145242313.1">
    <property type="nucleotide sequence ID" value="NZ_CP036273.1"/>
</dbReference>
<dbReference type="InterPro" id="IPR010496">
    <property type="entry name" value="AL/BT2_dom"/>
</dbReference>
<dbReference type="Pfam" id="PF06439">
    <property type="entry name" value="3keto-disac_hyd"/>
    <property type="match status" value="1"/>
</dbReference>
<proteinExistence type="predicted"/>
<dbReference type="OrthoDB" id="248448at2"/>
<organism evidence="3 4">
    <name type="scientific">Urbifossiella limnaea</name>
    <dbReference type="NCBI Taxonomy" id="2528023"/>
    <lineage>
        <taxon>Bacteria</taxon>
        <taxon>Pseudomonadati</taxon>
        <taxon>Planctomycetota</taxon>
        <taxon>Planctomycetia</taxon>
        <taxon>Gemmatales</taxon>
        <taxon>Gemmataceae</taxon>
        <taxon>Urbifossiella</taxon>
    </lineage>
</organism>
<evidence type="ECO:0000259" key="2">
    <source>
        <dbReference type="Pfam" id="PF06439"/>
    </source>
</evidence>
<feature type="domain" description="3-keto-alpha-glucoside-1,2-lyase/3-keto-2-hydroxy-glucal hydratase" evidence="2">
    <location>
        <begin position="26"/>
        <end position="219"/>
    </location>
</feature>
<dbReference type="Gene3D" id="2.60.120.560">
    <property type="entry name" value="Exo-inulinase, domain 1"/>
    <property type="match status" value="2"/>
</dbReference>
<protein>
    <recommendedName>
        <fullName evidence="2">3-keto-alpha-glucoside-1,2-lyase/3-keto-2-hydroxy-glucal hydratase domain-containing protein</fullName>
    </recommendedName>
</protein>
<evidence type="ECO:0000256" key="1">
    <source>
        <dbReference type="SAM" id="SignalP"/>
    </source>
</evidence>
<dbReference type="EMBL" id="CP036273">
    <property type="protein sequence ID" value="QDU22516.1"/>
    <property type="molecule type" value="Genomic_DNA"/>
</dbReference>
<keyword evidence="1" id="KW-0732">Signal</keyword>
<name>A0A517XYC2_9BACT</name>
<evidence type="ECO:0000313" key="3">
    <source>
        <dbReference type="EMBL" id="QDU22516.1"/>
    </source>
</evidence>
<feature type="signal peptide" evidence="1">
    <location>
        <begin position="1"/>
        <end position="20"/>
    </location>
</feature>
<dbReference type="Proteomes" id="UP000319576">
    <property type="component" value="Chromosome"/>
</dbReference>
<dbReference type="GO" id="GO:0016787">
    <property type="term" value="F:hydrolase activity"/>
    <property type="evidence" value="ECO:0007669"/>
    <property type="project" value="InterPro"/>
</dbReference>
<evidence type="ECO:0000313" key="4">
    <source>
        <dbReference type="Proteomes" id="UP000319576"/>
    </source>
</evidence>
<keyword evidence="4" id="KW-1185">Reference proteome</keyword>